<evidence type="ECO:0000256" key="3">
    <source>
        <dbReference type="ARBA" id="ARBA00022806"/>
    </source>
</evidence>
<keyword evidence="2" id="KW-0378">Hydrolase</keyword>
<dbReference type="RefSeq" id="WP_332087257.1">
    <property type="nucleotide sequence ID" value="NZ_JARBCY010000033.1"/>
</dbReference>
<evidence type="ECO:0000313" key="7">
    <source>
        <dbReference type="Proteomes" id="UP001328425"/>
    </source>
</evidence>
<reference evidence="6 7" key="1">
    <citation type="submission" date="2022-11" db="EMBL/GenBank/DDBJ databases">
        <title>The First Case of Preauricular Fistular Abscess Caused by Peptoniphilus grossensis.</title>
        <authorList>
            <person name="Byun J.-H."/>
        </authorList>
    </citation>
    <scope>NUCLEOTIDE SEQUENCE [LARGE SCALE GENOMIC DNA]</scope>
    <source>
        <strain evidence="6 7">GYB008</strain>
    </source>
</reference>
<feature type="domain" description="SF3 helicase" evidence="5">
    <location>
        <begin position="544"/>
        <end position="707"/>
    </location>
</feature>
<dbReference type="InterPro" id="IPR027417">
    <property type="entry name" value="P-loop_NTPase"/>
</dbReference>
<keyword evidence="4" id="KW-0067">ATP-binding</keyword>
<evidence type="ECO:0000256" key="4">
    <source>
        <dbReference type="ARBA" id="ARBA00022840"/>
    </source>
</evidence>
<evidence type="ECO:0000256" key="2">
    <source>
        <dbReference type="ARBA" id="ARBA00022801"/>
    </source>
</evidence>
<gene>
    <name evidence="6" type="ORF">PV361_05295</name>
</gene>
<dbReference type="InterPro" id="IPR006500">
    <property type="entry name" value="Helicase_put_C_phage/plasmid"/>
</dbReference>
<dbReference type="Pfam" id="PF03288">
    <property type="entry name" value="Pox_D5"/>
    <property type="match status" value="1"/>
</dbReference>
<dbReference type="Gene3D" id="3.40.50.300">
    <property type="entry name" value="P-loop containing nucleotide triphosphate hydrolases"/>
    <property type="match status" value="1"/>
</dbReference>
<dbReference type="PROSITE" id="PS51206">
    <property type="entry name" value="SF3_HELICASE_1"/>
    <property type="match status" value="1"/>
</dbReference>
<dbReference type="PANTHER" id="PTHR35372:SF2">
    <property type="entry name" value="SF3 HELICASE DOMAIN-CONTAINING PROTEIN"/>
    <property type="match status" value="1"/>
</dbReference>
<dbReference type="EMBL" id="JARBCY010000033">
    <property type="protein sequence ID" value="MEF3318113.1"/>
    <property type="molecule type" value="Genomic_DNA"/>
</dbReference>
<comment type="caution">
    <text evidence="6">The sequence shown here is derived from an EMBL/GenBank/DDBJ whole genome shotgun (WGS) entry which is preliminary data.</text>
</comment>
<organism evidence="6 7">
    <name type="scientific">Peptoniphilus grossensis</name>
    <dbReference type="NCBI Taxonomy" id="1465756"/>
    <lineage>
        <taxon>Bacteria</taxon>
        <taxon>Bacillati</taxon>
        <taxon>Bacillota</taxon>
        <taxon>Tissierellia</taxon>
        <taxon>Tissierellales</taxon>
        <taxon>Peptoniphilaceae</taxon>
        <taxon>Peptoniphilus</taxon>
    </lineage>
</organism>
<keyword evidence="1" id="KW-0547">Nucleotide-binding</keyword>
<keyword evidence="7" id="KW-1185">Reference proteome</keyword>
<sequence length="833" mass="96053">MRGKIKPNKTIKNVLGLVEGEIFLQVKKLMNFFACYLEEVTQNSSKCPKEYEGIFLLQKEYERSRYVNLENIPEYLKENVSWCLWKYEKRNNKETKIPFNPTTDGYASVNNPKTFTSFDKASKKLSSYDGLGIRVDGNLVAIDVDDCVINGVLNDLAKEIVNHFPQSYIEFSPSGNGLRIFTFLPKSITYDKDIYKMKTKEVEVYVAGFTNRFVTVTGHVYQEGEIVEESDGLLWILEKYLKREKQSKSTKQNFKSYLSDEEVFEKASNATNNEKFLNLWTGNIKSYPSYSEADLALTSILAFYAGGNTDQIDRLFRQSELFRDKWDENRGGKTYGEITIEKAISSLKEVYKPISRIEPNIEFDLSIEKLKEMGLPLSSKYSWTDIGAGKIFADFHKDSLRYVPERKAWYFYEEGIWIADTGSLKAMKLCMNLANLLHILALDIEDEHKRKAYVKFSNRWQARGYRVSVLKDAEVHHPLNVSDFDKDPYLLNCTNGTLNLRTMEFYEHRSSDYLSKMADVIYDSYSLNERWNSYIDEIMSGDKEKAKFLQKILGYGLTGDTRHECMAILYGMTTRNGKGTLCESILKVLGTYACASRPETLALKNKVNSSGPSEEIARLAGVRFVNIPEPGKGLPLNVAQVKSLTGNDTINARFLHENSFDFKPQFKIYINTNYLPIVNDVTVFTSGRMLIIPFDRHFTEEEQDKTLKSEFAKEEVKSAILNWLIEGYKLLQKEGLTIPDSVKDATLKYQKESDKIAIFMEDCLEEGKDYEVRTSEVYERYRSWSLENGYYLESMKTFKQSLESKATIKRKRPKDGKHKTTVLIGYRLISEFL</sequence>
<dbReference type="NCBIfam" id="TIGR01613">
    <property type="entry name" value="primase_Cterm"/>
    <property type="match status" value="1"/>
</dbReference>
<dbReference type="Pfam" id="PF22763">
    <property type="entry name" value="NrS1-1_pol-like_HBD"/>
    <property type="match status" value="1"/>
</dbReference>
<evidence type="ECO:0000259" key="5">
    <source>
        <dbReference type="PROSITE" id="PS51206"/>
    </source>
</evidence>
<dbReference type="InterPro" id="IPR054468">
    <property type="entry name" value="NrSPol-like_HBD"/>
</dbReference>
<dbReference type="InterPro" id="IPR014015">
    <property type="entry name" value="Helicase_SF3_DNA-vir"/>
</dbReference>
<proteinExistence type="predicted"/>
<dbReference type="InterPro" id="IPR004968">
    <property type="entry name" value="DNA_primase/NTPase_C"/>
</dbReference>
<dbReference type="InterPro" id="IPR014818">
    <property type="entry name" value="Phage/plasmid_primase_P4_C"/>
</dbReference>
<dbReference type="SUPFAM" id="SSF52540">
    <property type="entry name" value="P-loop containing nucleoside triphosphate hydrolases"/>
    <property type="match status" value="1"/>
</dbReference>
<dbReference type="PANTHER" id="PTHR35372">
    <property type="entry name" value="ATP BINDING PROTEIN-RELATED"/>
    <property type="match status" value="1"/>
</dbReference>
<dbReference type="Pfam" id="PF08706">
    <property type="entry name" value="D5_N"/>
    <property type="match status" value="1"/>
</dbReference>
<dbReference type="Proteomes" id="UP001328425">
    <property type="component" value="Unassembled WGS sequence"/>
</dbReference>
<dbReference type="InterPro" id="IPR051620">
    <property type="entry name" value="ORF904-like_C"/>
</dbReference>
<accession>A0ABU7XA42</accession>
<dbReference type="SMART" id="SM00885">
    <property type="entry name" value="D5_N"/>
    <property type="match status" value="1"/>
</dbReference>
<evidence type="ECO:0000313" key="6">
    <source>
        <dbReference type="EMBL" id="MEF3318113.1"/>
    </source>
</evidence>
<keyword evidence="3" id="KW-0347">Helicase</keyword>
<protein>
    <submittedName>
        <fullName evidence="6">Phage/plasmid primase, P4 family</fullName>
    </submittedName>
</protein>
<name>A0ABU7XA42_9FIRM</name>
<evidence type="ECO:0000256" key="1">
    <source>
        <dbReference type="ARBA" id="ARBA00022741"/>
    </source>
</evidence>